<evidence type="ECO:0000256" key="2">
    <source>
        <dbReference type="SAM" id="Phobius"/>
    </source>
</evidence>
<dbReference type="RefSeq" id="WP_141786074.1">
    <property type="nucleotide sequence ID" value="NZ_BAAAIK010000001.1"/>
</dbReference>
<feature type="transmembrane region" description="Helical" evidence="2">
    <location>
        <begin position="49"/>
        <end position="69"/>
    </location>
</feature>
<dbReference type="PANTHER" id="PTHR36933:SF1">
    <property type="entry name" value="SLL0788 PROTEIN"/>
    <property type="match status" value="1"/>
</dbReference>
<evidence type="ECO:0000313" key="4">
    <source>
        <dbReference type="EMBL" id="TQL52164.1"/>
    </source>
</evidence>
<dbReference type="EMBL" id="VFOP01000001">
    <property type="protein sequence ID" value="TQL52164.1"/>
    <property type="molecule type" value="Genomic_DNA"/>
</dbReference>
<dbReference type="OrthoDB" id="26872at2"/>
<dbReference type="AlphaFoldDB" id="A0A542YW13"/>
<feature type="domain" description="DUF305" evidence="3">
    <location>
        <begin position="80"/>
        <end position="243"/>
    </location>
</feature>
<accession>A0A542YW13</accession>
<reference evidence="4 5" key="1">
    <citation type="submission" date="2019-06" db="EMBL/GenBank/DDBJ databases">
        <title>Sequencing the genomes of 1000 actinobacteria strains.</title>
        <authorList>
            <person name="Klenk H.-P."/>
        </authorList>
    </citation>
    <scope>NUCLEOTIDE SEQUENCE [LARGE SCALE GENOMIC DNA]</scope>
    <source>
        <strain evidence="4 5">DSM 12335</strain>
    </source>
</reference>
<dbReference type="Gene3D" id="1.20.1260.10">
    <property type="match status" value="1"/>
</dbReference>
<evidence type="ECO:0000313" key="5">
    <source>
        <dbReference type="Proteomes" id="UP000319516"/>
    </source>
</evidence>
<keyword evidence="2" id="KW-0812">Transmembrane</keyword>
<evidence type="ECO:0000256" key="1">
    <source>
        <dbReference type="SAM" id="MobiDB-lite"/>
    </source>
</evidence>
<dbReference type="PANTHER" id="PTHR36933">
    <property type="entry name" value="SLL0788 PROTEIN"/>
    <property type="match status" value="1"/>
</dbReference>
<dbReference type="Proteomes" id="UP000319516">
    <property type="component" value="Unassembled WGS sequence"/>
</dbReference>
<sequence length="290" mass="30832">MTDEQSPDTDPETGEPAASGAAVQPDQPGRSGRPGPGERGRWQSFGAPVLAVASVIALVLGTLVGWVAFAPHHPGTHSAEAGFARDMSEHHLQAVEMSLLVLGRSDSADVDTLAYDIASAQANQIGQMEAWLRSWGLPTARPGARMTWMEGHETHADHGDMEMGPGAPKMPGMASAEEMQQLRDAEGEEAEILFLQLMITHHISGVDMAQAAVDLADDPEVVRIAQAMVNAQQSEIDLMTDMLADRDAEPREDLTEMGPHEDHGSDEDAATATDDGAADDDAHDDGGHDH</sequence>
<protein>
    <submittedName>
        <fullName evidence="4">Uncharacterized protein (DUF305 family)</fullName>
    </submittedName>
</protein>
<evidence type="ECO:0000259" key="3">
    <source>
        <dbReference type="Pfam" id="PF03713"/>
    </source>
</evidence>
<gene>
    <name evidence="4" type="ORF">FB467_3342</name>
</gene>
<keyword evidence="5" id="KW-1185">Reference proteome</keyword>
<comment type="caution">
    <text evidence="4">The sequence shown here is derived from an EMBL/GenBank/DDBJ whole genome shotgun (WGS) entry which is preliminary data.</text>
</comment>
<dbReference type="Pfam" id="PF03713">
    <property type="entry name" value="DUF305"/>
    <property type="match status" value="1"/>
</dbReference>
<keyword evidence="2" id="KW-0472">Membrane</keyword>
<feature type="region of interest" description="Disordered" evidence="1">
    <location>
        <begin position="245"/>
        <end position="290"/>
    </location>
</feature>
<organism evidence="4 5">
    <name type="scientific">Ornithinicoccus hortensis</name>
    <dbReference type="NCBI Taxonomy" id="82346"/>
    <lineage>
        <taxon>Bacteria</taxon>
        <taxon>Bacillati</taxon>
        <taxon>Actinomycetota</taxon>
        <taxon>Actinomycetes</taxon>
        <taxon>Micrococcales</taxon>
        <taxon>Intrasporangiaceae</taxon>
        <taxon>Ornithinicoccus</taxon>
    </lineage>
</organism>
<feature type="compositionally biased region" description="Acidic residues" evidence="1">
    <location>
        <begin position="1"/>
        <end position="13"/>
    </location>
</feature>
<keyword evidence="2" id="KW-1133">Transmembrane helix</keyword>
<proteinExistence type="predicted"/>
<feature type="region of interest" description="Disordered" evidence="1">
    <location>
        <begin position="1"/>
        <end position="42"/>
    </location>
</feature>
<dbReference type="InterPro" id="IPR012347">
    <property type="entry name" value="Ferritin-like"/>
</dbReference>
<name>A0A542YW13_9MICO</name>
<feature type="compositionally biased region" description="Basic and acidic residues" evidence="1">
    <location>
        <begin position="245"/>
        <end position="263"/>
    </location>
</feature>
<dbReference type="InterPro" id="IPR005183">
    <property type="entry name" value="DUF305_CopM-like"/>
</dbReference>